<comment type="similarity">
    <text evidence="1">Belongs to the GSP E family.</text>
</comment>
<gene>
    <name evidence="3" type="ORF">UFOPK1358_00451</name>
</gene>
<dbReference type="PANTHER" id="PTHR30486:SF6">
    <property type="entry name" value="TYPE IV PILUS RETRACTATION ATPASE PILT"/>
    <property type="match status" value="1"/>
</dbReference>
<dbReference type="PANTHER" id="PTHR30486">
    <property type="entry name" value="TWITCHING MOTILITY PROTEIN PILT"/>
    <property type="match status" value="1"/>
</dbReference>
<dbReference type="InterPro" id="IPR001482">
    <property type="entry name" value="T2SS/T4SS_dom"/>
</dbReference>
<dbReference type="CDD" id="cd01130">
    <property type="entry name" value="VirB11-like_ATPase"/>
    <property type="match status" value="1"/>
</dbReference>
<proteinExistence type="inferred from homology"/>
<protein>
    <submittedName>
        <fullName evidence="3">Unannotated protein</fullName>
    </submittedName>
</protein>
<dbReference type="Gene3D" id="3.40.50.300">
    <property type="entry name" value="P-loop containing nucleotide triphosphate hydrolases"/>
    <property type="match status" value="1"/>
</dbReference>
<dbReference type="SUPFAM" id="SSF52540">
    <property type="entry name" value="P-loop containing nucleoside triphosphate hydrolases"/>
    <property type="match status" value="1"/>
</dbReference>
<feature type="domain" description="Bacterial type II secretion system protein E" evidence="2">
    <location>
        <begin position="59"/>
        <end position="306"/>
    </location>
</feature>
<dbReference type="InterPro" id="IPR027417">
    <property type="entry name" value="P-loop_NTPase"/>
</dbReference>
<dbReference type="InterPro" id="IPR050921">
    <property type="entry name" value="T4SS_GSP_E_ATPase"/>
</dbReference>
<evidence type="ECO:0000256" key="1">
    <source>
        <dbReference type="ARBA" id="ARBA00006611"/>
    </source>
</evidence>
<organism evidence="3">
    <name type="scientific">freshwater metagenome</name>
    <dbReference type="NCBI Taxonomy" id="449393"/>
    <lineage>
        <taxon>unclassified sequences</taxon>
        <taxon>metagenomes</taxon>
        <taxon>ecological metagenomes</taxon>
    </lineage>
</organism>
<sequence length="374" mass="40135">MSLLDDADLLESRVRRRFAADTGTVDAVQRLVELFADEAPLLGSQEVLSRAHSLAVELVGLGPIQMLIDDPAVTDVLVNGPGEVWVERSGRLERSGVIADEALIARSIERLVGPLGLRADRSNPIVDARLPDGTRVAVILPPLAVDGPVLAIRRHRADHLPLSAFAEPAVVRLLESLVKEQLNVVVYGPTGAGKTSLLNALVAGLAPSERVITIEDVAELRLPGEHVVRLEARPGSAEGVGRTDIRDLVRAALRLRPDRIIVGEVRGAEALDMVWALSTGHDGCFSTCHASNAPDAIRRLETMALLGAERLPLEAIRAQVRAAIDVYVGVARSSSGSRRVTDVHLVGTTGELESLILADRSVRADSRSRRGWRA</sequence>
<evidence type="ECO:0000313" key="3">
    <source>
        <dbReference type="EMBL" id="CAB4532143.1"/>
    </source>
</evidence>
<dbReference type="Gene3D" id="3.30.450.380">
    <property type="match status" value="1"/>
</dbReference>
<name>A0A6J6B1C3_9ZZZZ</name>
<dbReference type="GO" id="GO:0016887">
    <property type="term" value="F:ATP hydrolysis activity"/>
    <property type="evidence" value="ECO:0007669"/>
    <property type="project" value="InterPro"/>
</dbReference>
<reference evidence="3" key="1">
    <citation type="submission" date="2020-05" db="EMBL/GenBank/DDBJ databases">
        <authorList>
            <person name="Chiriac C."/>
            <person name="Salcher M."/>
            <person name="Ghai R."/>
            <person name="Kavagutti S V."/>
        </authorList>
    </citation>
    <scope>NUCLEOTIDE SEQUENCE</scope>
</reference>
<dbReference type="Pfam" id="PF00437">
    <property type="entry name" value="T2SSE"/>
    <property type="match status" value="1"/>
</dbReference>
<accession>A0A6J6B1C3</accession>
<evidence type="ECO:0000259" key="2">
    <source>
        <dbReference type="Pfam" id="PF00437"/>
    </source>
</evidence>
<dbReference type="EMBL" id="CAEZSF010000026">
    <property type="protein sequence ID" value="CAB4532143.1"/>
    <property type="molecule type" value="Genomic_DNA"/>
</dbReference>
<dbReference type="AlphaFoldDB" id="A0A6J6B1C3"/>